<name>A0ABW2YV49_9GAMM</name>
<dbReference type="Pfam" id="PF05960">
    <property type="entry name" value="DUF885"/>
    <property type="match status" value="1"/>
</dbReference>
<keyword evidence="1" id="KW-0732">Signal</keyword>
<dbReference type="Proteomes" id="UP001597090">
    <property type="component" value="Unassembled WGS sequence"/>
</dbReference>
<dbReference type="InterPro" id="IPR010281">
    <property type="entry name" value="DUF885"/>
</dbReference>
<gene>
    <name evidence="2" type="ORF">ACFQZQ_14370</name>
</gene>
<feature type="chain" id="PRO_5046125548" evidence="1">
    <location>
        <begin position="24"/>
        <end position="604"/>
    </location>
</feature>
<evidence type="ECO:0000256" key="1">
    <source>
        <dbReference type="SAM" id="SignalP"/>
    </source>
</evidence>
<protein>
    <submittedName>
        <fullName evidence="2">DUF885 domain-containing protein</fullName>
    </submittedName>
</protein>
<proteinExistence type="predicted"/>
<comment type="caution">
    <text evidence="2">The sequence shown here is derived from an EMBL/GenBank/DDBJ whole genome shotgun (WGS) entry which is preliminary data.</text>
</comment>
<dbReference type="PANTHER" id="PTHR33361:SF15">
    <property type="entry name" value="DUF885 FAMILY LIPOPROTEIN"/>
    <property type="match status" value="1"/>
</dbReference>
<reference evidence="3" key="1">
    <citation type="journal article" date="2019" name="Int. J. Syst. Evol. Microbiol.">
        <title>The Global Catalogue of Microorganisms (GCM) 10K type strain sequencing project: providing services to taxonomists for standard genome sequencing and annotation.</title>
        <authorList>
            <consortium name="The Broad Institute Genomics Platform"/>
            <consortium name="The Broad Institute Genome Sequencing Center for Infectious Disease"/>
            <person name="Wu L."/>
            <person name="Ma J."/>
        </authorList>
    </citation>
    <scope>NUCLEOTIDE SEQUENCE [LARGE SCALE GENOMIC DNA]</scope>
    <source>
        <strain evidence="3">CCUG 55491</strain>
    </source>
</reference>
<feature type="signal peptide" evidence="1">
    <location>
        <begin position="1"/>
        <end position="23"/>
    </location>
</feature>
<accession>A0ABW2YV49</accession>
<keyword evidence="3" id="KW-1185">Reference proteome</keyword>
<dbReference type="PROSITE" id="PS51257">
    <property type="entry name" value="PROKAR_LIPOPROTEIN"/>
    <property type="match status" value="1"/>
</dbReference>
<evidence type="ECO:0000313" key="2">
    <source>
        <dbReference type="EMBL" id="MFD0740466.1"/>
    </source>
</evidence>
<dbReference type="RefSeq" id="WP_386813613.1">
    <property type="nucleotide sequence ID" value="NZ_JBHTIH010000008.1"/>
</dbReference>
<dbReference type="PANTHER" id="PTHR33361">
    <property type="entry name" value="GLR0591 PROTEIN"/>
    <property type="match status" value="1"/>
</dbReference>
<organism evidence="2 3">
    <name type="scientific">Lysobacter koreensis</name>
    <dbReference type="NCBI Taxonomy" id="266122"/>
    <lineage>
        <taxon>Bacteria</taxon>
        <taxon>Pseudomonadati</taxon>
        <taxon>Pseudomonadota</taxon>
        <taxon>Gammaproteobacteria</taxon>
        <taxon>Lysobacterales</taxon>
        <taxon>Lysobacteraceae</taxon>
        <taxon>Lysobacter</taxon>
    </lineage>
</organism>
<dbReference type="EMBL" id="JBHTIH010000008">
    <property type="protein sequence ID" value="MFD0740466.1"/>
    <property type="molecule type" value="Genomic_DNA"/>
</dbReference>
<sequence length="604" mass="66421">MRPTPLAVAVLIATLAACQPRSAPAPSAAPVAQAAASTAQADARFADLSKRWLDGWLALQPVAATQTGDHRFDEQIDDLSAAGRQKSIEFNQKMLAELDTLDASTLSRENQVDAAILRNQVKYDLWGAQTLQSWAWDPQLYSQLAGGALYTLMAREFAPMPQRLKAATARMEKIPGLFAQMRENLDPARVPKIHAETVAKQNAGVLSLVDELIVPQAKQLSGDERKRLDTAIAGLRKAVAEQQAWLDKTLVPNAKGDFRIGQTLYDEKLAFALNSPLSRADIRQRAEAEIKRVRAEMYGIARTALAGKPGAPAQMPDAPSDAQQQAVIEAALALAYADRPARDKVVELAKTSTAQATAFVREKNLATVPDTPVEIILMPEFQRGVAVAYCDSPGPLDKGLDTFYAVSPIPDDWSAEQVDSFLREYNTRSIHELSIHEAMPGHYLQIAHSNKHPSTLRAVLGSGPFIEGWGMYGEKVMDDAGYMGGDPLMQLIQRKWALRATANAILDQAIHVDGMSREDAMKLMTVTTFQQEREAAGKWVRAQLTSAQLPTYFVGYSEHIDLRNEAQKRAGDKFDLKAYHDKLLSYGSPPVRFARQLMLDEPIK</sequence>
<evidence type="ECO:0000313" key="3">
    <source>
        <dbReference type="Proteomes" id="UP001597090"/>
    </source>
</evidence>